<feature type="transmembrane region" description="Helical" evidence="7">
    <location>
        <begin position="356"/>
        <end position="375"/>
    </location>
</feature>
<keyword evidence="10" id="KW-1185">Reference proteome</keyword>
<feature type="transmembrane region" description="Helical" evidence="7">
    <location>
        <begin position="268"/>
        <end position="285"/>
    </location>
</feature>
<dbReference type="SUPFAM" id="SSF103473">
    <property type="entry name" value="MFS general substrate transporter"/>
    <property type="match status" value="1"/>
</dbReference>
<feature type="transmembrane region" description="Helical" evidence="7">
    <location>
        <begin position="45"/>
        <end position="65"/>
    </location>
</feature>
<feature type="transmembrane region" description="Helical" evidence="7">
    <location>
        <begin position="135"/>
        <end position="155"/>
    </location>
</feature>
<evidence type="ECO:0000256" key="1">
    <source>
        <dbReference type="ARBA" id="ARBA00004651"/>
    </source>
</evidence>
<evidence type="ECO:0000313" key="9">
    <source>
        <dbReference type="EMBL" id="MEM0515482.1"/>
    </source>
</evidence>
<protein>
    <submittedName>
        <fullName evidence="9">MFS transporter</fullName>
    </submittedName>
</protein>
<evidence type="ECO:0000256" key="7">
    <source>
        <dbReference type="SAM" id="Phobius"/>
    </source>
</evidence>
<feature type="transmembrane region" description="Helical" evidence="7">
    <location>
        <begin position="202"/>
        <end position="226"/>
    </location>
</feature>
<feature type="transmembrane region" description="Helical" evidence="7">
    <location>
        <begin position="238"/>
        <end position="256"/>
    </location>
</feature>
<proteinExistence type="predicted"/>
<evidence type="ECO:0000256" key="3">
    <source>
        <dbReference type="ARBA" id="ARBA00022475"/>
    </source>
</evidence>
<feature type="domain" description="Major facilitator superfamily (MFS) profile" evidence="8">
    <location>
        <begin position="11"/>
        <end position="378"/>
    </location>
</feature>
<accession>A0ABU9MYV0</accession>
<feature type="transmembrane region" description="Helical" evidence="7">
    <location>
        <begin position="322"/>
        <end position="344"/>
    </location>
</feature>
<evidence type="ECO:0000256" key="2">
    <source>
        <dbReference type="ARBA" id="ARBA00022448"/>
    </source>
</evidence>
<organism evidence="9 10">
    <name type="scientific">Pseudoalteromonas qingdaonensis</name>
    <dbReference type="NCBI Taxonomy" id="3131913"/>
    <lineage>
        <taxon>Bacteria</taxon>
        <taxon>Pseudomonadati</taxon>
        <taxon>Pseudomonadota</taxon>
        <taxon>Gammaproteobacteria</taxon>
        <taxon>Alteromonadales</taxon>
        <taxon>Pseudoalteromonadaceae</taxon>
        <taxon>Pseudoalteromonas</taxon>
    </lineage>
</organism>
<dbReference type="InterPro" id="IPR020846">
    <property type="entry name" value="MFS_dom"/>
</dbReference>
<keyword evidence="2" id="KW-0813">Transport</keyword>
<dbReference type="Pfam" id="PF07690">
    <property type="entry name" value="MFS_1"/>
    <property type="match status" value="1"/>
</dbReference>
<feature type="transmembrane region" description="Helical" evidence="7">
    <location>
        <begin position="12"/>
        <end position="33"/>
    </location>
</feature>
<comment type="caution">
    <text evidence="9">The sequence shown here is derived from an EMBL/GenBank/DDBJ whole genome shotgun (WGS) entry which is preliminary data.</text>
</comment>
<dbReference type="CDD" id="cd17477">
    <property type="entry name" value="MFS_YcaD_like"/>
    <property type="match status" value="1"/>
</dbReference>
<feature type="transmembrane region" description="Helical" evidence="7">
    <location>
        <begin position="291"/>
        <end position="310"/>
    </location>
</feature>
<feature type="transmembrane region" description="Helical" evidence="7">
    <location>
        <begin position="77"/>
        <end position="95"/>
    </location>
</feature>
<evidence type="ECO:0000256" key="4">
    <source>
        <dbReference type="ARBA" id="ARBA00022692"/>
    </source>
</evidence>
<feature type="transmembrane region" description="Helical" evidence="7">
    <location>
        <begin position="161"/>
        <end position="181"/>
    </location>
</feature>
<keyword evidence="3" id="KW-1003">Cell membrane</keyword>
<dbReference type="InterPro" id="IPR011701">
    <property type="entry name" value="MFS"/>
</dbReference>
<dbReference type="RefSeq" id="WP_342678159.1">
    <property type="nucleotide sequence ID" value="NZ_JBCGCU010000008.1"/>
</dbReference>
<comment type="subcellular location">
    <subcellularLocation>
        <location evidence="1">Cell membrane</location>
        <topology evidence="1">Multi-pass membrane protein</topology>
    </subcellularLocation>
</comment>
<dbReference type="Gene3D" id="1.20.1250.20">
    <property type="entry name" value="MFS general substrate transporter like domains"/>
    <property type="match status" value="2"/>
</dbReference>
<dbReference type="PANTHER" id="PTHR23521">
    <property type="entry name" value="TRANSPORTER MFS SUPERFAMILY"/>
    <property type="match status" value="1"/>
</dbReference>
<evidence type="ECO:0000313" key="10">
    <source>
        <dbReference type="Proteomes" id="UP001447008"/>
    </source>
</evidence>
<reference evidence="9 10" key="1">
    <citation type="submission" date="2024-03" db="EMBL/GenBank/DDBJ databases">
        <title>Pseudoalteromonas qingdaonensis sp. nov., isolated from the intestines of marine benthic organisms.</title>
        <authorList>
            <person name="Lin X."/>
            <person name="Fang S."/>
            <person name="Hu X."/>
        </authorList>
    </citation>
    <scope>NUCLEOTIDE SEQUENCE [LARGE SCALE GENOMIC DNA]</scope>
    <source>
        <strain evidence="9 10">YIC-827</strain>
    </source>
</reference>
<dbReference type="Proteomes" id="UP001447008">
    <property type="component" value="Unassembled WGS sequence"/>
</dbReference>
<dbReference type="EMBL" id="JBCGCU010000008">
    <property type="protein sequence ID" value="MEM0515482.1"/>
    <property type="molecule type" value="Genomic_DNA"/>
</dbReference>
<evidence type="ECO:0000256" key="5">
    <source>
        <dbReference type="ARBA" id="ARBA00022989"/>
    </source>
</evidence>
<gene>
    <name evidence="9" type="ORF">WCN91_08675</name>
</gene>
<sequence>MHLESQAGTPRIFAPILALTLYAIAAGYLMSLLPLSLAQFALDDALASWLASSFYIGLLAGTLGIEPVLKRLGFRPTYLVCLALFTLTAIALPLYPQAWFWLALRLLAGFAVAGIFVVVESWLMAGEPSTRAKRLSLYMVALYGGTAFGQLGINLFGTSGLAPFISITLVMVAAFLVMVLLPNHAPNHHHSARLELKQILKLNHSALFGCLISGLALSAIYGLMPLALAARDIAEKDIGTLMALVILGGMAVQPLITQFNKYMTRSMLMVAFTLLGVLALALSLTSDSLKVLALAVLLLGAATFALYPIAIDLGCQQLEERYMISAAQVMLLSYSVGSVLGPLFAEPFMAHQHGLFTYLFITLAFSAIYILLASLRSEKAISSE</sequence>
<keyword evidence="5 7" id="KW-1133">Transmembrane helix</keyword>
<dbReference type="InterPro" id="IPR047200">
    <property type="entry name" value="MFS_YcaD-like"/>
</dbReference>
<dbReference type="InterPro" id="IPR036259">
    <property type="entry name" value="MFS_trans_sf"/>
</dbReference>
<dbReference type="PROSITE" id="PS50850">
    <property type="entry name" value="MFS"/>
    <property type="match status" value="1"/>
</dbReference>
<keyword evidence="4 7" id="KW-0812">Transmembrane</keyword>
<evidence type="ECO:0000259" key="8">
    <source>
        <dbReference type="PROSITE" id="PS50850"/>
    </source>
</evidence>
<keyword evidence="6 7" id="KW-0472">Membrane</keyword>
<dbReference type="PANTHER" id="PTHR23521:SF2">
    <property type="entry name" value="TRANSPORTER MFS SUPERFAMILY"/>
    <property type="match status" value="1"/>
</dbReference>
<name>A0ABU9MYV0_9GAMM</name>
<evidence type="ECO:0000256" key="6">
    <source>
        <dbReference type="ARBA" id="ARBA00023136"/>
    </source>
</evidence>
<feature type="transmembrane region" description="Helical" evidence="7">
    <location>
        <begin position="101"/>
        <end position="123"/>
    </location>
</feature>